<keyword evidence="4 5" id="KW-0234">DNA repair</keyword>
<dbReference type="GO" id="GO:0016887">
    <property type="term" value="F:ATP hydrolysis activity"/>
    <property type="evidence" value="ECO:0007669"/>
    <property type="project" value="InterPro"/>
</dbReference>
<dbReference type="GO" id="GO:0006298">
    <property type="term" value="P:mismatch repair"/>
    <property type="evidence" value="ECO:0007669"/>
    <property type="project" value="UniProtKB-UniRule"/>
</dbReference>
<dbReference type="Pfam" id="PF08676">
    <property type="entry name" value="MutL_C"/>
    <property type="match status" value="1"/>
</dbReference>
<dbReference type="GO" id="GO:0030983">
    <property type="term" value="F:mismatched DNA binding"/>
    <property type="evidence" value="ECO:0007669"/>
    <property type="project" value="InterPro"/>
</dbReference>
<dbReference type="PANTHER" id="PTHR10073">
    <property type="entry name" value="DNA MISMATCH REPAIR PROTEIN MLH, PMS, MUTL"/>
    <property type="match status" value="1"/>
</dbReference>
<dbReference type="AlphaFoldDB" id="A0A7D5Z7S8"/>
<keyword evidence="9" id="KW-0378">Hydrolase</keyword>
<feature type="compositionally biased region" description="Polar residues" evidence="6">
    <location>
        <begin position="391"/>
        <end position="405"/>
    </location>
</feature>
<dbReference type="InterPro" id="IPR042121">
    <property type="entry name" value="MutL_C_regsub"/>
</dbReference>
<dbReference type="Gene3D" id="3.30.1370.100">
    <property type="entry name" value="MutL, C-terminal domain, regulatory subdomain"/>
    <property type="match status" value="1"/>
</dbReference>
<evidence type="ECO:0000256" key="5">
    <source>
        <dbReference type="HAMAP-Rule" id="MF_00149"/>
    </source>
</evidence>
<dbReference type="CDD" id="cd16926">
    <property type="entry name" value="HATPase_MutL-MLH-PMS-like"/>
    <property type="match status" value="1"/>
</dbReference>
<comment type="similarity">
    <text evidence="1 5">Belongs to the DNA mismatch repair MutL/HexB family.</text>
</comment>
<sequence>MPRIQLLSDHLVNQIAAGEVVERPASALKELLENSLDAGSKNLQIELQAGGTKLLKVIDDGCGIAKDDLELALHRHATSKIASMEDLARVGTLGFRGEGLASIASVSRLSLTSRFNDNGQISQYAWRVEADHGRMLDPEPAALAAGTTIEVHELYHQVPARKKFLKSDATEYAHCAAMIERLALANPQVQFTVIHNGRAQNRWQAGDLNKRAAAIIGEEFVKTGIPVDEGFGNLRLYGIAGSPTLGKSSRDAQFFFVNGRFVRDKVVQHALREAYRDVLHHNMHAAFCLFLELDPEGVDVNVHPTKIEVRFRESQAIYRFLITSLSKALAKTTAGAATQDTPQSIDPETGEVLSSAAIPQGELKPQDYAQMAYRHQQAMPLPMANEPFASYGSSSNEPFSGTGKYSSEANSSHGSESTQQRSHFSYRDNAPSSAAPMAFYDTQFGDLRRDTPASTGTQPAWMKQLEAIRPVPSRSANDYLPAGSASNTALPEADDAAIPPLGFALAQLHGVYILSQVADGLIVVDMHAAHERVVYEKLKTALDLQAMPMQPLLIPHVFAADKLDVATVEDHAEELVGLGLEISVSSPTQLAVRAVPMLLQNSNPVELAQAMLRDIRQVGVSQVLSGRRNELLATMACHGSVRANRQLTIPEMNALLREMEVTERSGQCNHGRPTWFRLSMNDLDKLFMRGQ</sequence>
<dbReference type="InterPro" id="IPR036890">
    <property type="entry name" value="HATPase_C_sf"/>
</dbReference>
<dbReference type="CDD" id="cd03482">
    <property type="entry name" value="MutL_Trans_MutL"/>
    <property type="match status" value="1"/>
</dbReference>
<dbReference type="KEGG" id="cfon:HZU75_12415"/>
<dbReference type="GO" id="GO:0032300">
    <property type="term" value="C:mismatch repair complex"/>
    <property type="evidence" value="ECO:0007669"/>
    <property type="project" value="InterPro"/>
</dbReference>
<gene>
    <name evidence="5 9" type="primary">mutL</name>
    <name evidence="9" type="ORF">HZU75_12415</name>
</gene>
<dbReference type="InterPro" id="IPR038973">
    <property type="entry name" value="MutL/Mlh/Pms-like"/>
</dbReference>
<dbReference type="EMBL" id="CP058952">
    <property type="protein sequence ID" value="QLI82263.1"/>
    <property type="molecule type" value="Genomic_DNA"/>
</dbReference>
<dbReference type="RefSeq" id="WP_180306344.1">
    <property type="nucleotide sequence ID" value="NZ_CP058952.1"/>
</dbReference>
<evidence type="ECO:0000256" key="1">
    <source>
        <dbReference type="ARBA" id="ARBA00006082"/>
    </source>
</evidence>
<dbReference type="GO" id="GO:0140664">
    <property type="term" value="F:ATP-dependent DNA damage sensor activity"/>
    <property type="evidence" value="ECO:0007669"/>
    <property type="project" value="InterPro"/>
</dbReference>
<dbReference type="InterPro" id="IPR013507">
    <property type="entry name" value="DNA_mismatch_S5_2-like"/>
</dbReference>
<dbReference type="SMART" id="SM00853">
    <property type="entry name" value="MutL_C"/>
    <property type="match status" value="1"/>
</dbReference>
<dbReference type="GO" id="GO:0005524">
    <property type="term" value="F:ATP binding"/>
    <property type="evidence" value="ECO:0007669"/>
    <property type="project" value="InterPro"/>
</dbReference>
<dbReference type="NCBIfam" id="TIGR00585">
    <property type="entry name" value="mutl"/>
    <property type="match status" value="1"/>
</dbReference>
<dbReference type="SUPFAM" id="SSF54211">
    <property type="entry name" value="Ribosomal protein S5 domain 2-like"/>
    <property type="match status" value="1"/>
</dbReference>
<dbReference type="SUPFAM" id="SSF55874">
    <property type="entry name" value="ATPase domain of HSP90 chaperone/DNA topoisomerase II/histidine kinase"/>
    <property type="match status" value="1"/>
</dbReference>
<dbReference type="HAMAP" id="MF_00149">
    <property type="entry name" value="DNA_mis_repair"/>
    <property type="match status" value="1"/>
</dbReference>
<dbReference type="GO" id="GO:0004519">
    <property type="term" value="F:endonuclease activity"/>
    <property type="evidence" value="ECO:0007669"/>
    <property type="project" value="UniProtKB-KW"/>
</dbReference>
<keyword evidence="3 5" id="KW-0227">DNA damage</keyword>
<evidence type="ECO:0000256" key="3">
    <source>
        <dbReference type="ARBA" id="ARBA00022763"/>
    </source>
</evidence>
<keyword evidence="10" id="KW-1185">Reference proteome</keyword>
<dbReference type="InterPro" id="IPR037198">
    <property type="entry name" value="MutL_C_sf"/>
</dbReference>
<dbReference type="Proteomes" id="UP000510822">
    <property type="component" value="Chromosome"/>
</dbReference>
<dbReference type="Gene3D" id="3.30.565.10">
    <property type="entry name" value="Histidine kinase-like ATPase, C-terminal domain"/>
    <property type="match status" value="1"/>
</dbReference>
<evidence type="ECO:0000259" key="7">
    <source>
        <dbReference type="SMART" id="SM00853"/>
    </source>
</evidence>
<accession>A0A7D5Z7S8</accession>
<evidence type="ECO:0000256" key="2">
    <source>
        <dbReference type="ARBA" id="ARBA00021975"/>
    </source>
</evidence>
<dbReference type="FunFam" id="3.30.565.10:FF:000003">
    <property type="entry name" value="DNA mismatch repair endonuclease MutL"/>
    <property type="match status" value="1"/>
</dbReference>
<reference evidence="9 10" key="1">
    <citation type="journal article" date="2016" name="Int. J. Syst. Evol. Microbiol.">
        <title>Chitinibacter fontanus sp. nov., isolated from a spring.</title>
        <authorList>
            <person name="Sheu S.Y."/>
            <person name="Li Y.S."/>
            <person name="Young C.C."/>
            <person name="Chen W.M."/>
        </authorList>
    </citation>
    <scope>NUCLEOTIDE SEQUENCE [LARGE SCALE GENOMIC DNA]</scope>
    <source>
        <strain evidence="9 10">STM-7</strain>
    </source>
</reference>
<dbReference type="Pfam" id="PF13589">
    <property type="entry name" value="HATPase_c_3"/>
    <property type="match status" value="1"/>
</dbReference>
<proteinExistence type="inferred from homology"/>
<feature type="compositionally biased region" description="Low complexity" evidence="6">
    <location>
        <begin position="406"/>
        <end position="417"/>
    </location>
</feature>
<evidence type="ECO:0000313" key="10">
    <source>
        <dbReference type="Proteomes" id="UP000510822"/>
    </source>
</evidence>
<comment type="function">
    <text evidence="5">This protein is involved in the repair of mismatches in DNA. It is required for dam-dependent methyl-directed DNA mismatch repair. May act as a 'molecular matchmaker', a protein that promotes the formation of a stable complex between two or more DNA-binding proteins in an ATP-dependent manner without itself being part of a final effector complex.</text>
</comment>
<dbReference type="Gene3D" id="3.30.1540.20">
    <property type="entry name" value="MutL, C-terminal domain, dimerisation subdomain"/>
    <property type="match status" value="1"/>
</dbReference>
<feature type="domain" description="MutL C-terminal dimerisation" evidence="7">
    <location>
        <begin position="504"/>
        <end position="647"/>
    </location>
</feature>
<dbReference type="InterPro" id="IPR002099">
    <property type="entry name" value="MutL/Mlh/PMS"/>
</dbReference>
<dbReference type="SMART" id="SM01340">
    <property type="entry name" value="DNA_mis_repair"/>
    <property type="match status" value="1"/>
</dbReference>
<evidence type="ECO:0000313" key="9">
    <source>
        <dbReference type="EMBL" id="QLI82263.1"/>
    </source>
</evidence>
<dbReference type="SUPFAM" id="SSF118116">
    <property type="entry name" value="DNA mismatch repair protein MutL"/>
    <property type="match status" value="1"/>
</dbReference>
<dbReference type="Gene3D" id="3.30.230.10">
    <property type="match status" value="1"/>
</dbReference>
<evidence type="ECO:0000259" key="8">
    <source>
        <dbReference type="SMART" id="SM01340"/>
    </source>
</evidence>
<dbReference type="InterPro" id="IPR020568">
    <property type="entry name" value="Ribosomal_Su5_D2-typ_SF"/>
</dbReference>
<dbReference type="InterPro" id="IPR014790">
    <property type="entry name" value="MutL_C"/>
</dbReference>
<dbReference type="InterPro" id="IPR014721">
    <property type="entry name" value="Ribsml_uS5_D2-typ_fold_subgr"/>
</dbReference>
<keyword evidence="9" id="KW-0540">Nuclease</keyword>
<name>A0A7D5Z7S8_9NEIS</name>
<dbReference type="NCBIfam" id="NF000949">
    <property type="entry name" value="PRK00095.1-2"/>
    <property type="match status" value="1"/>
</dbReference>
<evidence type="ECO:0000256" key="4">
    <source>
        <dbReference type="ARBA" id="ARBA00023204"/>
    </source>
</evidence>
<evidence type="ECO:0000256" key="6">
    <source>
        <dbReference type="SAM" id="MobiDB-lite"/>
    </source>
</evidence>
<feature type="domain" description="DNA mismatch repair protein S5" evidence="8">
    <location>
        <begin position="212"/>
        <end position="330"/>
    </location>
</feature>
<dbReference type="Pfam" id="PF01119">
    <property type="entry name" value="DNA_mis_repair"/>
    <property type="match status" value="1"/>
</dbReference>
<dbReference type="InterPro" id="IPR020667">
    <property type="entry name" value="DNA_mismatch_repair_MutL"/>
</dbReference>
<keyword evidence="9" id="KW-0255">Endonuclease</keyword>
<dbReference type="InterPro" id="IPR014762">
    <property type="entry name" value="DNA_mismatch_repair_CS"/>
</dbReference>
<dbReference type="PROSITE" id="PS00058">
    <property type="entry name" value="DNA_MISMATCH_REPAIR_1"/>
    <property type="match status" value="1"/>
</dbReference>
<dbReference type="InterPro" id="IPR042120">
    <property type="entry name" value="MutL_C_dimsub"/>
</dbReference>
<protein>
    <recommendedName>
        <fullName evidence="2 5">DNA mismatch repair protein MutL</fullName>
    </recommendedName>
</protein>
<dbReference type="PANTHER" id="PTHR10073:SF12">
    <property type="entry name" value="DNA MISMATCH REPAIR PROTEIN MLH1"/>
    <property type="match status" value="1"/>
</dbReference>
<organism evidence="9 10">
    <name type="scientific">Chitinibacter fontanus</name>
    <dbReference type="NCBI Taxonomy" id="1737446"/>
    <lineage>
        <taxon>Bacteria</taxon>
        <taxon>Pseudomonadati</taxon>
        <taxon>Pseudomonadota</taxon>
        <taxon>Betaproteobacteria</taxon>
        <taxon>Neisseriales</taxon>
        <taxon>Chitinibacteraceae</taxon>
        <taxon>Chitinibacter</taxon>
    </lineage>
</organism>
<feature type="region of interest" description="Disordered" evidence="6">
    <location>
        <begin position="384"/>
        <end position="430"/>
    </location>
</feature>